<dbReference type="FunFam" id="2.40.10.10:FF:000120">
    <property type="entry name" value="Putative serine protease"/>
    <property type="match status" value="1"/>
</dbReference>
<proteinExistence type="predicted"/>
<dbReference type="SUPFAM" id="SSF50494">
    <property type="entry name" value="Trypsin-like serine proteases"/>
    <property type="match status" value="1"/>
</dbReference>
<evidence type="ECO:0000313" key="10">
    <source>
        <dbReference type="Proteomes" id="UP001187343"/>
    </source>
</evidence>
<organism evidence="9 10">
    <name type="scientific">Cirrhinus molitorella</name>
    <name type="common">mud carp</name>
    <dbReference type="NCBI Taxonomy" id="172907"/>
    <lineage>
        <taxon>Eukaryota</taxon>
        <taxon>Metazoa</taxon>
        <taxon>Chordata</taxon>
        <taxon>Craniata</taxon>
        <taxon>Vertebrata</taxon>
        <taxon>Euteleostomi</taxon>
        <taxon>Actinopterygii</taxon>
        <taxon>Neopterygii</taxon>
        <taxon>Teleostei</taxon>
        <taxon>Ostariophysi</taxon>
        <taxon>Cypriniformes</taxon>
        <taxon>Cyprinidae</taxon>
        <taxon>Labeoninae</taxon>
        <taxon>Labeonini</taxon>
        <taxon>Cirrhinus</taxon>
    </lineage>
</organism>
<dbReference type="GO" id="GO:0004252">
    <property type="term" value="F:serine-type endopeptidase activity"/>
    <property type="evidence" value="ECO:0007669"/>
    <property type="project" value="InterPro"/>
</dbReference>
<evidence type="ECO:0000313" key="9">
    <source>
        <dbReference type="EMBL" id="KAK2906972.1"/>
    </source>
</evidence>
<dbReference type="GO" id="GO:0006508">
    <property type="term" value="P:proteolysis"/>
    <property type="evidence" value="ECO:0007669"/>
    <property type="project" value="UniProtKB-KW"/>
</dbReference>
<dbReference type="Pfam" id="PF00089">
    <property type="entry name" value="Trypsin"/>
    <property type="match status" value="1"/>
</dbReference>
<dbReference type="InterPro" id="IPR043504">
    <property type="entry name" value="Peptidase_S1_PA_chymotrypsin"/>
</dbReference>
<keyword evidence="4 6" id="KW-0720">Serine protease</keyword>
<dbReference type="InterPro" id="IPR001254">
    <property type="entry name" value="Trypsin_dom"/>
</dbReference>
<evidence type="ECO:0000256" key="4">
    <source>
        <dbReference type="ARBA" id="ARBA00022825"/>
    </source>
</evidence>
<dbReference type="CDD" id="cd00190">
    <property type="entry name" value="Tryp_SPc"/>
    <property type="match status" value="1"/>
</dbReference>
<dbReference type="SMART" id="SM00020">
    <property type="entry name" value="Tryp_SPc"/>
    <property type="match status" value="1"/>
</dbReference>
<dbReference type="PANTHER" id="PTHR24271">
    <property type="entry name" value="KALLIKREIN-RELATED"/>
    <property type="match status" value="1"/>
</dbReference>
<accession>A0AA88PZD4</accession>
<dbReference type="PROSITE" id="PS00134">
    <property type="entry name" value="TRYPSIN_HIS"/>
    <property type="match status" value="1"/>
</dbReference>
<dbReference type="EMBL" id="JAUYZG010000005">
    <property type="protein sequence ID" value="KAK2906972.1"/>
    <property type="molecule type" value="Genomic_DNA"/>
</dbReference>
<feature type="chain" id="PRO_5041650404" description="Peptidase S1 domain-containing protein" evidence="7">
    <location>
        <begin position="18"/>
        <end position="248"/>
    </location>
</feature>
<keyword evidence="3 6" id="KW-0378">Hydrolase</keyword>
<keyword evidence="10" id="KW-1185">Reference proteome</keyword>
<name>A0AA88PZD4_9TELE</name>
<dbReference type="AlphaFoldDB" id="A0AA88PZD4"/>
<dbReference type="Gene3D" id="2.40.10.10">
    <property type="entry name" value="Trypsin-like serine proteases"/>
    <property type="match status" value="2"/>
</dbReference>
<dbReference type="InterPro" id="IPR001314">
    <property type="entry name" value="Peptidase_S1A"/>
</dbReference>
<evidence type="ECO:0000256" key="5">
    <source>
        <dbReference type="ARBA" id="ARBA00023157"/>
    </source>
</evidence>
<dbReference type="PANTHER" id="PTHR24271:SF87">
    <property type="entry name" value="ARGININE ESTERASE-LIKE-RELATED"/>
    <property type="match status" value="1"/>
</dbReference>
<reference evidence="9" key="1">
    <citation type="submission" date="2023-08" db="EMBL/GenBank/DDBJ databases">
        <title>Chromosome-level Genome Assembly of mud carp (Cirrhinus molitorella).</title>
        <authorList>
            <person name="Liu H."/>
        </authorList>
    </citation>
    <scope>NUCLEOTIDE SEQUENCE</scope>
    <source>
        <strain evidence="9">Prfri</strain>
        <tissue evidence="9">Muscle</tissue>
    </source>
</reference>
<dbReference type="InterPro" id="IPR009003">
    <property type="entry name" value="Peptidase_S1_PA"/>
</dbReference>
<comment type="caution">
    <text evidence="9">The sequence shown here is derived from an EMBL/GenBank/DDBJ whole genome shotgun (WGS) entry which is preliminary data.</text>
</comment>
<dbReference type="PROSITE" id="PS50240">
    <property type="entry name" value="TRYPSIN_DOM"/>
    <property type="match status" value="1"/>
</dbReference>
<evidence type="ECO:0000256" key="7">
    <source>
        <dbReference type="SAM" id="SignalP"/>
    </source>
</evidence>
<dbReference type="Proteomes" id="UP001187343">
    <property type="component" value="Unassembled WGS sequence"/>
</dbReference>
<dbReference type="PRINTS" id="PR00722">
    <property type="entry name" value="CHYMOTRYPSIN"/>
</dbReference>
<sequence length="248" mass="27314">MISLLLLASMLPHLTFTAHVDVSIVNGKEAKPHSRPYMVSLQINGCHYCCGFLISDEFVMTAAHCKKNEKVTAVVGAHDLKNSNEGSVRIKVKSYHKHPDYNSHINDIMLLRLEKKVKLSNKVNFISLIKNENDIKSGTACSVAGWGKQQIKGSASDRLMEADVKIIKNQQCKEKWNGSEKYSLSTMMCAHGYGGSCKGDSGGPLVCGNSAVGVMSFGDSEHCNSPKYPNVYTKISAYLPWIRNIIKC</sequence>
<dbReference type="InterPro" id="IPR033116">
    <property type="entry name" value="TRYPSIN_SER"/>
</dbReference>
<evidence type="ECO:0000256" key="3">
    <source>
        <dbReference type="ARBA" id="ARBA00022801"/>
    </source>
</evidence>
<feature type="signal peptide" evidence="7">
    <location>
        <begin position="1"/>
        <end position="17"/>
    </location>
</feature>
<evidence type="ECO:0000256" key="1">
    <source>
        <dbReference type="ARBA" id="ARBA00022670"/>
    </source>
</evidence>
<keyword evidence="2 7" id="KW-0732">Signal</keyword>
<dbReference type="PROSITE" id="PS00135">
    <property type="entry name" value="TRYPSIN_SER"/>
    <property type="match status" value="1"/>
</dbReference>
<dbReference type="InterPro" id="IPR018114">
    <property type="entry name" value="TRYPSIN_HIS"/>
</dbReference>
<keyword evidence="5" id="KW-1015">Disulfide bond</keyword>
<evidence type="ECO:0000256" key="2">
    <source>
        <dbReference type="ARBA" id="ARBA00022729"/>
    </source>
</evidence>
<evidence type="ECO:0000259" key="8">
    <source>
        <dbReference type="PROSITE" id="PS50240"/>
    </source>
</evidence>
<protein>
    <recommendedName>
        <fullName evidence="8">Peptidase S1 domain-containing protein</fullName>
    </recommendedName>
</protein>
<keyword evidence="1 6" id="KW-0645">Protease</keyword>
<feature type="domain" description="Peptidase S1" evidence="8">
    <location>
        <begin position="24"/>
        <end position="247"/>
    </location>
</feature>
<evidence type="ECO:0000256" key="6">
    <source>
        <dbReference type="RuleBase" id="RU363034"/>
    </source>
</evidence>
<gene>
    <name evidence="9" type="ORF">Q8A67_005957</name>
</gene>